<protein>
    <submittedName>
        <fullName evidence="6">Dimethyl sulfone monooxygenase</fullName>
    </submittedName>
</protein>
<sequence length="378" mass="41348">MKQRSGPDHLSLGYFFPAGKTNHLYSDEAARRVPEMTKANLVALAQAAERTGFDSLFIADNWSGHQRAAEEAGHQSPAYHAPLLAMALLTATDRIGVISTFHTTHHKPAHVARMGATLDAFSGGRWGWNIVTGFSAAEAALFGEAFIDHDVRYDMAGEFTEIVKMLWSEDDAIDFDGMYYKVKGRIKKPRTMQQPHPFLVSAGSSEAGMAFATQYCDQLVVLAPDEATVNGIDDKLNQQKAKRKPEISPFGMAIVREGDGEAEEILEGLKKSINVEATREISADVLGSIESSRALYEKMGEEEATLAFGGAGHLMNLVGTPEQVAERLISLKKNTNTGSVLINFPLWSPAELEGFAAVLPYLREAGVWSPPEERGYSW</sequence>
<keyword evidence="2" id="KW-0288">FMN</keyword>
<evidence type="ECO:0000259" key="5">
    <source>
        <dbReference type="Pfam" id="PF00296"/>
    </source>
</evidence>
<comment type="caution">
    <text evidence="6">The sequence shown here is derived from an EMBL/GenBank/DDBJ whole genome shotgun (WGS) entry which is preliminary data.</text>
</comment>
<dbReference type="PANTHER" id="PTHR42847:SF4">
    <property type="entry name" value="ALKANESULFONATE MONOOXYGENASE-RELATED"/>
    <property type="match status" value="1"/>
</dbReference>
<evidence type="ECO:0000313" key="6">
    <source>
        <dbReference type="EMBL" id="PUA79532.1"/>
    </source>
</evidence>
<dbReference type="GO" id="GO:0016705">
    <property type="term" value="F:oxidoreductase activity, acting on paired donors, with incorporation or reduction of molecular oxygen"/>
    <property type="evidence" value="ECO:0007669"/>
    <property type="project" value="InterPro"/>
</dbReference>
<dbReference type="EMBL" id="PYXZ01000010">
    <property type="protein sequence ID" value="PUA79532.1"/>
    <property type="molecule type" value="Genomic_DNA"/>
</dbReference>
<dbReference type="Gene3D" id="3.20.20.30">
    <property type="entry name" value="Luciferase-like domain"/>
    <property type="match status" value="1"/>
</dbReference>
<dbReference type="GO" id="GO:0004497">
    <property type="term" value="F:monooxygenase activity"/>
    <property type="evidence" value="ECO:0007669"/>
    <property type="project" value="UniProtKB-KW"/>
</dbReference>
<dbReference type="SUPFAM" id="SSF51679">
    <property type="entry name" value="Bacterial luciferase-like"/>
    <property type="match status" value="1"/>
</dbReference>
<keyword evidence="1" id="KW-0285">Flavoprotein</keyword>
<keyword evidence="4 6" id="KW-0503">Monooxygenase</keyword>
<dbReference type="InterPro" id="IPR036661">
    <property type="entry name" value="Luciferase-like_sf"/>
</dbReference>
<name>A0A2R7YT28_9ACTN</name>
<evidence type="ECO:0000313" key="7">
    <source>
        <dbReference type="Proteomes" id="UP000244867"/>
    </source>
</evidence>
<evidence type="ECO:0000256" key="3">
    <source>
        <dbReference type="ARBA" id="ARBA00023002"/>
    </source>
</evidence>
<evidence type="ECO:0000256" key="1">
    <source>
        <dbReference type="ARBA" id="ARBA00022630"/>
    </source>
</evidence>
<dbReference type="InterPro" id="IPR011251">
    <property type="entry name" value="Luciferase-like_dom"/>
</dbReference>
<evidence type="ECO:0000256" key="2">
    <source>
        <dbReference type="ARBA" id="ARBA00022643"/>
    </source>
</evidence>
<proteinExistence type="predicted"/>
<dbReference type="Proteomes" id="UP000244867">
    <property type="component" value="Unassembled WGS sequence"/>
</dbReference>
<dbReference type="AlphaFoldDB" id="A0A2R7YT28"/>
<organism evidence="6 7">
    <name type="scientific">Nocardioides currus</name>
    <dbReference type="NCBI Taxonomy" id="2133958"/>
    <lineage>
        <taxon>Bacteria</taxon>
        <taxon>Bacillati</taxon>
        <taxon>Actinomycetota</taxon>
        <taxon>Actinomycetes</taxon>
        <taxon>Propionibacteriales</taxon>
        <taxon>Nocardioidaceae</taxon>
        <taxon>Nocardioides</taxon>
    </lineage>
</organism>
<gene>
    <name evidence="6" type="ORF">C7S10_19415</name>
</gene>
<keyword evidence="7" id="KW-1185">Reference proteome</keyword>
<reference evidence="6 7" key="1">
    <citation type="submission" date="2018-03" db="EMBL/GenBank/DDBJ databases">
        <authorList>
            <person name="Keele B.F."/>
        </authorList>
    </citation>
    <scope>NUCLEOTIDE SEQUENCE [LARGE SCALE GENOMIC DNA]</scope>
    <source>
        <strain evidence="6 7">IB-3</strain>
    </source>
</reference>
<keyword evidence="3" id="KW-0560">Oxidoreductase</keyword>
<accession>A0A2R7YT28</accession>
<dbReference type="Pfam" id="PF00296">
    <property type="entry name" value="Bac_luciferase"/>
    <property type="match status" value="1"/>
</dbReference>
<evidence type="ECO:0000256" key="4">
    <source>
        <dbReference type="ARBA" id="ARBA00023033"/>
    </source>
</evidence>
<dbReference type="PANTHER" id="PTHR42847">
    <property type="entry name" value="ALKANESULFONATE MONOOXYGENASE"/>
    <property type="match status" value="1"/>
</dbReference>
<feature type="domain" description="Luciferase-like" evidence="5">
    <location>
        <begin position="12"/>
        <end position="331"/>
    </location>
</feature>
<dbReference type="InterPro" id="IPR050172">
    <property type="entry name" value="SsuD_RutA_monooxygenase"/>
</dbReference>
<dbReference type="OrthoDB" id="4437611at2"/>